<reference evidence="3" key="1">
    <citation type="submission" date="2016-12" db="EMBL/GenBank/DDBJ databases">
        <authorList>
            <person name="Meng X."/>
        </authorList>
    </citation>
    <scope>NUCLEOTIDE SEQUENCE [LARGE SCALE GENOMIC DNA]</scope>
    <source>
        <strain evidence="3">DSM 19116</strain>
    </source>
</reference>
<dbReference type="EMBL" id="MQVR01000181">
    <property type="protein sequence ID" value="OKL50790.1"/>
    <property type="molecule type" value="Genomic_DNA"/>
</dbReference>
<accession>A0A1Q5PTS5</accession>
<feature type="region of interest" description="Disordered" evidence="1">
    <location>
        <begin position="1"/>
        <end position="37"/>
    </location>
</feature>
<gene>
    <name evidence="2" type="ORF">BSZ39_12955</name>
</gene>
<dbReference type="OrthoDB" id="4546548at2"/>
<comment type="caution">
    <text evidence="2">The sequence shown here is derived from an EMBL/GenBank/DDBJ whole genome shotgun (WGS) entry which is preliminary data.</text>
</comment>
<proteinExistence type="predicted"/>
<evidence type="ECO:0000313" key="2">
    <source>
        <dbReference type="EMBL" id="OKL50790.1"/>
    </source>
</evidence>
<evidence type="ECO:0000313" key="3">
    <source>
        <dbReference type="Proteomes" id="UP000185628"/>
    </source>
</evidence>
<dbReference type="Proteomes" id="UP000185628">
    <property type="component" value="Unassembled WGS sequence"/>
</dbReference>
<dbReference type="AlphaFoldDB" id="A0A1Q5PTS5"/>
<name>A0A1Q5PTS5_9ACTO</name>
<feature type="compositionally biased region" description="Low complexity" evidence="1">
    <location>
        <begin position="1"/>
        <end position="12"/>
    </location>
</feature>
<protein>
    <submittedName>
        <fullName evidence="2">Uncharacterized protein</fullName>
    </submittedName>
</protein>
<keyword evidence="3" id="KW-1185">Reference proteome</keyword>
<sequence>AAAGAVTGRAGRWPSPDPADQVANRKRRGARGGRPVGFDPYDYRGRNVIERGYGALKQWWGLAIRYDKLAIVYRSAVVLHAVIDWARYLSDTP</sequence>
<evidence type="ECO:0000256" key="1">
    <source>
        <dbReference type="SAM" id="MobiDB-lite"/>
    </source>
</evidence>
<feature type="non-terminal residue" evidence="2">
    <location>
        <position position="1"/>
    </location>
</feature>
<organism evidence="2 3">
    <name type="scientific">Bowdeniella nasicola</name>
    <dbReference type="NCBI Taxonomy" id="208480"/>
    <lineage>
        <taxon>Bacteria</taxon>
        <taxon>Bacillati</taxon>
        <taxon>Actinomycetota</taxon>
        <taxon>Actinomycetes</taxon>
        <taxon>Actinomycetales</taxon>
        <taxon>Actinomycetaceae</taxon>
        <taxon>Bowdeniella</taxon>
    </lineage>
</organism>